<feature type="non-terminal residue" evidence="5">
    <location>
        <position position="201"/>
    </location>
</feature>
<comment type="function">
    <text evidence="3">Component of the COP9 signalosome complex (CSN), a complex involved in various cellular and developmental processes.</text>
</comment>
<dbReference type="AlphaFoldDB" id="A0A7R9LBC5"/>
<dbReference type="OrthoDB" id="1378at2759"/>
<keyword evidence="6" id="KW-1185">Reference proteome</keyword>
<evidence type="ECO:0000256" key="2">
    <source>
        <dbReference type="ARBA" id="ARBA00014871"/>
    </source>
</evidence>
<comment type="similarity">
    <text evidence="1 3">Belongs to the peptidase M67A family. CSN6 subfamily.</text>
</comment>
<dbReference type="Gene3D" id="3.40.140.10">
    <property type="entry name" value="Cytidine Deaminase, domain 2"/>
    <property type="match status" value="1"/>
</dbReference>
<proteinExistence type="inferred from homology"/>
<dbReference type="PANTHER" id="PTHR10540">
    <property type="entry name" value="EUKARYOTIC TRANSLATION INITIATION FACTOR 3 SUBUNIT F-RELATED"/>
    <property type="match status" value="1"/>
</dbReference>
<gene>
    <name evidence="5" type="ORF">OSB1V03_LOCUS17424</name>
</gene>
<dbReference type="GO" id="GO:0005737">
    <property type="term" value="C:cytoplasm"/>
    <property type="evidence" value="ECO:0007669"/>
    <property type="project" value="UniProtKB-SubCell"/>
</dbReference>
<dbReference type="CDD" id="cd08063">
    <property type="entry name" value="MPN_CSN6"/>
    <property type="match status" value="1"/>
</dbReference>
<dbReference type="GO" id="GO:0000338">
    <property type="term" value="P:protein deneddylation"/>
    <property type="evidence" value="ECO:0007669"/>
    <property type="project" value="InterPro"/>
</dbReference>
<keyword evidence="3" id="KW-0539">Nucleus</keyword>
<feature type="domain" description="MPN" evidence="4">
    <location>
        <begin position="54"/>
        <end position="198"/>
    </location>
</feature>
<protein>
    <recommendedName>
        <fullName evidence="2 3">COP9 signalosome complex subunit 6</fullName>
    </recommendedName>
</protein>
<dbReference type="Pfam" id="PF01398">
    <property type="entry name" value="JAB"/>
    <property type="match status" value="1"/>
</dbReference>
<dbReference type="GO" id="GO:0008237">
    <property type="term" value="F:metallopeptidase activity"/>
    <property type="evidence" value="ECO:0007669"/>
    <property type="project" value="InterPro"/>
</dbReference>
<organism evidence="5">
    <name type="scientific">Medioppia subpectinata</name>
    <dbReference type="NCBI Taxonomy" id="1979941"/>
    <lineage>
        <taxon>Eukaryota</taxon>
        <taxon>Metazoa</taxon>
        <taxon>Ecdysozoa</taxon>
        <taxon>Arthropoda</taxon>
        <taxon>Chelicerata</taxon>
        <taxon>Arachnida</taxon>
        <taxon>Acari</taxon>
        <taxon>Acariformes</taxon>
        <taxon>Sarcoptiformes</taxon>
        <taxon>Oribatida</taxon>
        <taxon>Brachypylina</taxon>
        <taxon>Oppioidea</taxon>
        <taxon>Oppiidae</taxon>
        <taxon>Medioppia</taxon>
    </lineage>
</organism>
<reference evidence="5" key="1">
    <citation type="submission" date="2020-11" db="EMBL/GenBank/DDBJ databases">
        <authorList>
            <person name="Tran Van P."/>
        </authorList>
    </citation>
    <scope>NUCLEOTIDE SEQUENCE</scope>
</reference>
<dbReference type="InterPro" id="IPR000555">
    <property type="entry name" value="JAMM/MPN+_dom"/>
</dbReference>
<sequence>MSSEDNETEKMDCQPPVEPALVNESAPQEMDSESVAVGSSVMASTSVTTAAISVSLHPLVIMNVSEHWTRIRAQDNSVCEGTSGQALSTSQVIGALIGKQNGRNIEIMNSFELNFDRIDSETVIDRDYYNTKESQFKQVFPELDFLGWYTNGDAPTESDLKIHKQIIEITESPLFLKLNPTTRHTGLPIKLYESVIDLVNG</sequence>
<keyword evidence="3" id="KW-0736">Signalosome</keyword>
<dbReference type="PANTHER" id="PTHR10540:SF8">
    <property type="entry name" value="COP9 SIGNALOSOME COMPLEX SUBUNIT 6"/>
    <property type="match status" value="1"/>
</dbReference>
<evidence type="ECO:0000256" key="3">
    <source>
        <dbReference type="RuleBase" id="RU367006"/>
    </source>
</evidence>
<dbReference type="SMART" id="SM00232">
    <property type="entry name" value="JAB_MPN"/>
    <property type="match status" value="1"/>
</dbReference>
<dbReference type="InterPro" id="IPR037518">
    <property type="entry name" value="MPN"/>
</dbReference>
<dbReference type="EMBL" id="CAJPIZ010020960">
    <property type="protein sequence ID" value="CAG2117471.1"/>
    <property type="molecule type" value="Genomic_DNA"/>
</dbReference>
<dbReference type="EMBL" id="OC875535">
    <property type="protein sequence ID" value="CAD7638520.1"/>
    <property type="molecule type" value="Genomic_DNA"/>
</dbReference>
<dbReference type="PROSITE" id="PS50249">
    <property type="entry name" value="MPN"/>
    <property type="match status" value="1"/>
</dbReference>
<dbReference type="InterPro" id="IPR033859">
    <property type="entry name" value="MPN_CSN6"/>
</dbReference>
<comment type="subcellular location">
    <subcellularLocation>
        <location evidence="3">Cytoplasm</location>
    </subcellularLocation>
    <subcellularLocation>
        <location evidence="3">Nucleus</location>
    </subcellularLocation>
</comment>
<accession>A0A7R9LBC5</accession>
<name>A0A7R9LBC5_9ACAR</name>
<keyword evidence="3" id="KW-0963">Cytoplasm</keyword>
<evidence type="ECO:0000259" key="4">
    <source>
        <dbReference type="PROSITE" id="PS50249"/>
    </source>
</evidence>
<evidence type="ECO:0000313" key="6">
    <source>
        <dbReference type="Proteomes" id="UP000759131"/>
    </source>
</evidence>
<evidence type="ECO:0000313" key="5">
    <source>
        <dbReference type="EMBL" id="CAD7638520.1"/>
    </source>
</evidence>
<evidence type="ECO:0000256" key="1">
    <source>
        <dbReference type="ARBA" id="ARBA00010893"/>
    </source>
</evidence>
<dbReference type="GO" id="GO:0008180">
    <property type="term" value="C:COP9 signalosome"/>
    <property type="evidence" value="ECO:0007669"/>
    <property type="project" value="UniProtKB-UniRule"/>
</dbReference>
<dbReference type="Proteomes" id="UP000759131">
    <property type="component" value="Unassembled WGS sequence"/>
</dbReference>